<dbReference type="AlphaFoldDB" id="A0A6B0TAD7"/>
<proteinExistence type="predicted"/>
<organism evidence="1 2">
    <name type="scientific">Halovenus carboxidivorans</name>
    <dbReference type="NCBI Taxonomy" id="2692199"/>
    <lineage>
        <taxon>Archaea</taxon>
        <taxon>Methanobacteriati</taxon>
        <taxon>Methanobacteriota</taxon>
        <taxon>Stenosarchaea group</taxon>
        <taxon>Halobacteria</taxon>
        <taxon>Halobacteriales</taxon>
        <taxon>Haloarculaceae</taxon>
        <taxon>Halovenus</taxon>
    </lineage>
</organism>
<name>A0A6B0TAD7_9EURY</name>
<dbReference type="Proteomes" id="UP000466535">
    <property type="component" value="Unassembled WGS sequence"/>
</dbReference>
<dbReference type="EMBL" id="WUUT01000004">
    <property type="protein sequence ID" value="MXR52211.1"/>
    <property type="molecule type" value="Genomic_DNA"/>
</dbReference>
<dbReference type="Pfam" id="PF23959">
    <property type="entry name" value="DUF7288"/>
    <property type="match status" value="1"/>
</dbReference>
<dbReference type="OrthoDB" id="324613at2157"/>
<sequence>MTLEAVTSALLLLVAVGFALQMTAVTPLSASTSSQHLENQLQKSSEGVLASTAENGSLQAAVLAWNESEQRFVGADPVGYYRGTPPDNAFGDALRRAYTDRNVAYNVVLHFHTPEGGLDSQVLIDQGDPSDHAVSASWTVPLRDSDTLADGTPLSAAEFYASDIDDDGPMYNMVRVEVVAWRI</sequence>
<comment type="caution">
    <text evidence="1">The sequence shown here is derived from an EMBL/GenBank/DDBJ whole genome shotgun (WGS) entry which is preliminary data.</text>
</comment>
<gene>
    <name evidence="1" type="ORF">GRX03_11435</name>
</gene>
<dbReference type="InterPro" id="IPR055712">
    <property type="entry name" value="DUF7288"/>
</dbReference>
<reference evidence="1 2" key="1">
    <citation type="submission" date="2019-12" db="EMBL/GenBank/DDBJ databases">
        <title>Isolation and characterization of three novel carbon monoxide-oxidizing members of Halobacteria from salione crusts and soils.</title>
        <authorList>
            <person name="Myers M.R."/>
            <person name="King G.M."/>
        </authorList>
    </citation>
    <scope>NUCLEOTIDE SEQUENCE [LARGE SCALE GENOMIC DNA]</scope>
    <source>
        <strain evidence="1 2">WSH3</strain>
    </source>
</reference>
<evidence type="ECO:0000313" key="2">
    <source>
        <dbReference type="Proteomes" id="UP000466535"/>
    </source>
</evidence>
<evidence type="ECO:0000313" key="1">
    <source>
        <dbReference type="EMBL" id="MXR52211.1"/>
    </source>
</evidence>
<accession>A0A6B0TAD7</accession>
<protein>
    <submittedName>
        <fullName evidence="1">Uncharacterized protein</fullName>
    </submittedName>
</protein>
<keyword evidence="2" id="KW-1185">Reference proteome</keyword>